<keyword evidence="3" id="KW-1185">Reference proteome</keyword>
<accession>A0A8T1V2J6</accession>
<dbReference type="OrthoDB" id="10596097at2759"/>
<dbReference type="AlphaFoldDB" id="A0A8T1V2J6"/>
<proteinExistence type="predicted"/>
<dbReference type="Proteomes" id="UP000694044">
    <property type="component" value="Unassembled WGS sequence"/>
</dbReference>
<sequence>MTTVPTTGPLGYIRAKLSSRLPSSLRSTRDLRWYVDTTVTNRKELQRYTAEKMFKALEPRYVDETTTKYGAYVLVEFGYLLCDDAAMSDGQPVRGTPHGVLAKAASNMNPERQ</sequence>
<evidence type="ECO:0000256" key="1">
    <source>
        <dbReference type="SAM" id="MobiDB-lite"/>
    </source>
</evidence>
<gene>
    <name evidence="2" type="primary">AP2A2_4</name>
    <name evidence="2" type="ORF">PHYPSEUDO_004011</name>
</gene>
<dbReference type="EMBL" id="JAGDFM010001860">
    <property type="protein sequence ID" value="KAG7375106.1"/>
    <property type="molecule type" value="Genomic_DNA"/>
</dbReference>
<organism evidence="2 3">
    <name type="scientific">Phytophthora pseudosyringae</name>
    <dbReference type="NCBI Taxonomy" id="221518"/>
    <lineage>
        <taxon>Eukaryota</taxon>
        <taxon>Sar</taxon>
        <taxon>Stramenopiles</taxon>
        <taxon>Oomycota</taxon>
        <taxon>Peronosporomycetes</taxon>
        <taxon>Peronosporales</taxon>
        <taxon>Peronosporaceae</taxon>
        <taxon>Phytophthora</taxon>
    </lineage>
</organism>
<protein>
    <submittedName>
        <fullName evidence="2">AP-2 complex subunit alpha-2</fullName>
    </submittedName>
</protein>
<evidence type="ECO:0000313" key="3">
    <source>
        <dbReference type="Proteomes" id="UP000694044"/>
    </source>
</evidence>
<evidence type="ECO:0000313" key="2">
    <source>
        <dbReference type="EMBL" id="KAG7375106.1"/>
    </source>
</evidence>
<feature type="region of interest" description="Disordered" evidence="1">
    <location>
        <begin position="92"/>
        <end position="113"/>
    </location>
</feature>
<name>A0A8T1V2J6_9STRA</name>
<comment type="caution">
    <text evidence="2">The sequence shown here is derived from an EMBL/GenBank/DDBJ whole genome shotgun (WGS) entry which is preliminary data.</text>
</comment>
<reference evidence="2" key="1">
    <citation type="submission" date="2021-02" db="EMBL/GenBank/DDBJ databases">
        <authorList>
            <person name="Palmer J.M."/>
        </authorList>
    </citation>
    <scope>NUCLEOTIDE SEQUENCE</scope>
    <source>
        <strain evidence="2">SCRP734</strain>
    </source>
</reference>